<name>A0ABD3V5P4_SINWO</name>
<dbReference type="InterPro" id="IPR036465">
    <property type="entry name" value="vWFA_dom_sf"/>
</dbReference>
<organism evidence="2 3">
    <name type="scientific">Sinanodonta woodiana</name>
    <name type="common">Chinese pond mussel</name>
    <name type="synonym">Anodonta woodiana</name>
    <dbReference type="NCBI Taxonomy" id="1069815"/>
    <lineage>
        <taxon>Eukaryota</taxon>
        <taxon>Metazoa</taxon>
        <taxon>Spiralia</taxon>
        <taxon>Lophotrochozoa</taxon>
        <taxon>Mollusca</taxon>
        <taxon>Bivalvia</taxon>
        <taxon>Autobranchia</taxon>
        <taxon>Heteroconchia</taxon>
        <taxon>Palaeoheterodonta</taxon>
        <taxon>Unionida</taxon>
        <taxon>Unionoidea</taxon>
        <taxon>Unionidae</taxon>
        <taxon>Unioninae</taxon>
        <taxon>Sinanodonta</taxon>
    </lineage>
</organism>
<keyword evidence="3" id="KW-1185">Reference proteome</keyword>
<gene>
    <name evidence="2" type="ORF">ACJMK2_015326</name>
</gene>
<dbReference type="SMART" id="SM00327">
    <property type="entry name" value="VWA"/>
    <property type="match status" value="1"/>
</dbReference>
<dbReference type="InterPro" id="IPR002035">
    <property type="entry name" value="VWF_A"/>
</dbReference>
<dbReference type="Pfam" id="PF00092">
    <property type="entry name" value="VWA"/>
    <property type="match status" value="1"/>
</dbReference>
<dbReference type="PANTHER" id="PTHR24020">
    <property type="entry name" value="COLLAGEN ALPHA"/>
    <property type="match status" value="1"/>
</dbReference>
<comment type="caution">
    <text evidence="2">The sequence shown here is derived from an EMBL/GenBank/DDBJ whole genome shotgun (WGS) entry which is preliminary data.</text>
</comment>
<evidence type="ECO:0000313" key="2">
    <source>
        <dbReference type="EMBL" id="KAL3856133.1"/>
    </source>
</evidence>
<dbReference type="EMBL" id="JBJQND010000014">
    <property type="protein sequence ID" value="KAL3856133.1"/>
    <property type="molecule type" value="Genomic_DNA"/>
</dbReference>
<accession>A0ABD3V5P4</accession>
<dbReference type="Gene3D" id="3.40.50.410">
    <property type="entry name" value="von Willebrand factor, type A domain"/>
    <property type="match status" value="1"/>
</dbReference>
<proteinExistence type="predicted"/>
<dbReference type="SUPFAM" id="SSF53300">
    <property type="entry name" value="vWA-like"/>
    <property type="match status" value="1"/>
</dbReference>
<reference evidence="2 3" key="1">
    <citation type="submission" date="2024-11" db="EMBL/GenBank/DDBJ databases">
        <title>Chromosome-level genome assembly of the freshwater bivalve Anodonta woodiana.</title>
        <authorList>
            <person name="Chen X."/>
        </authorList>
    </citation>
    <scope>NUCLEOTIDE SEQUENCE [LARGE SCALE GENOMIC DNA]</scope>
    <source>
        <strain evidence="2">MN2024</strain>
        <tissue evidence="2">Gills</tissue>
    </source>
</reference>
<dbReference type="InterPro" id="IPR050525">
    <property type="entry name" value="ECM_Assembly_Org"/>
</dbReference>
<evidence type="ECO:0000313" key="3">
    <source>
        <dbReference type="Proteomes" id="UP001634394"/>
    </source>
</evidence>
<dbReference type="PROSITE" id="PS50234">
    <property type="entry name" value="VWFA"/>
    <property type="match status" value="1"/>
</dbReference>
<sequence>MNLSSVNSLNSSKVVNAFNVGQGKTRVGAINFSNKVTTAFNLKTYDSKQYVLNAISAIKYTAGHSTDTFDALSVLRTEHFSSINGDRSDVPNIAIRLTDGESGDMERTRNEAKLTREAGVSIFAIGIGDSVKKEDLEEIASSPKTDSMHIIENFTTL</sequence>
<protein>
    <recommendedName>
        <fullName evidence="1">VWFA domain-containing protein</fullName>
    </recommendedName>
</protein>
<dbReference type="Proteomes" id="UP001634394">
    <property type="component" value="Unassembled WGS sequence"/>
</dbReference>
<feature type="domain" description="VWFA" evidence="1">
    <location>
        <begin position="13"/>
        <end position="157"/>
    </location>
</feature>
<evidence type="ECO:0000259" key="1">
    <source>
        <dbReference type="PROSITE" id="PS50234"/>
    </source>
</evidence>
<dbReference type="AlphaFoldDB" id="A0ABD3V5P4"/>
<dbReference type="PANTHER" id="PTHR24020:SF84">
    <property type="entry name" value="VWFA DOMAIN-CONTAINING PROTEIN"/>
    <property type="match status" value="1"/>
</dbReference>